<feature type="compositionally biased region" description="Pro residues" evidence="1">
    <location>
        <begin position="281"/>
        <end position="291"/>
    </location>
</feature>
<feature type="transmembrane region" description="Helical" evidence="2">
    <location>
        <begin position="88"/>
        <end position="112"/>
    </location>
</feature>
<gene>
    <name evidence="4" type="ORF">GEV26_15880</name>
</gene>
<keyword evidence="5" id="KW-1185">Reference proteome</keyword>
<proteinExistence type="predicted"/>
<keyword evidence="2" id="KW-0472">Membrane</keyword>
<evidence type="ECO:0000313" key="4">
    <source>
        <dbReference type="EMBL" id="QGG42736.1"/>
    </source>
</evidence>
<name>A0A5Q2MNA0_9ACTN</name>
<dbReference type="EMBL" id="CP045737">
    <property type="protein sequence ID" value="QGG42736.1"/>
    <property type="molecule type" value="Genomic_DNA"/>
</dbReference>
<keyword evidence="2" id="KW-0812">Transmembrane</keyword>
<dbReference type="RefSeq" id="WP_153654542.1">
    <property type="nucleotide sequence ID" value="NZ_CP045737.1"/>
</dbReference>
<evidence type="ECO:0000313" key="5">
    <source>
        <dbReference type="Proteomes" id="UP000392064"/>
    </source>
</evidence>
<dbReference type="Proteomes" id="UP000392064">
    <property type="component" value="Chromosome"/>
</dbReference>
<dbReference type="KEGG" id="aef:GEV26_15880"/>
<protein>
    <recommendedName>
        <fullName evidence="3">DUF5667 domain-containing protein</fullName>
    </recommendedName>
</protein>
<evidence type="ECO:0000259" key="3">
    <source>
        <dbReference type="Pfam" id="PF18915"/>
    </source>
</evidence>
<evidence type="ECO:0000256" key="2">
    <source>
        <dbReference type="SAM" id="Phobius"/>
    </source>
</evidence>
<feature type="domain" description="DUF5667" evidence="3">
    <location>
        <begin position="111"/>
        <end position="222"/>
    </location>
</feature>
<feature type="region of interest" description="Disordered" evidence="1">
    <location>
        <begin position="267"/>
        <end position="358"/>
    </location>
</feature>
<evidence type="ECO:0000256" key="1">
    <source>
        <dbReference type="SAM" id="MobiDB-lite"/>
    </source>
</evidence>
<organism evidence="4 5">
    <name type="scientific">Aeromicrobium yanjiei</name>
    <dbReference type="NCBI Taxonomy" id="2662028"/>
    <lineage>
        <taxon>Bacteria</taxon>
        <taxon>Bacillati</taxon>
        <taxon>Actinomycetota</taxon>
        <taxon>Actinomycetes</taxon>
        <taxon>Propionibacteriales</taxon>
        <taxon>Nocardioidaceae</taxon>
        <taxon>Aeromicrobium</taxon>
    </lineage>
</organism>
<feature type="compositionally biased region" description="Low complexity" evidence="1">
    <location>
        <begin position="292"/>
        <end position="311"/>
    </location>
</feature>
<accession>A0A5Q2MNA0</accession>
<keyword evidence="2" id="KW-1133">Transmembrane helix</keyword>
<dbReference type="InterPro" id="IPR043725">
    <property type="entry name" value="DUF5667"/>
</dbReference>
<dbReference type="Pfam" id="PF18915">
    <property type="entry name" value="DUF5667"/>
    <property type="match status" value="1"/>
</dbReference>
<sequence>MIGRRSHDDAQSFDEAWGGADPRDEEIAALVAFAEALCAAAPVEPTAQFRSTLRAQLMTEATTVLEPMPGAARPAATPARPRSTRRRLAGLTAALVTSAGAVGLVASSASALPGEMLYPVKRTVESVELTALHHGDESRGSFQLGQAEERLTEARLLSDKGASDTLVADALDDFSSAASDGSARLFTAYADTREDTTVRRVNDFATAASVELSELKSKLPSQAGDAYAAATREVNRLASRASTLCSSCGSADVDPLVDVVSGLARDIPAPKKPAKDDAPRAPDPAASPAPAAPGGTSSGGPATSPSRSAPTVPAPAAPTRSPSLSDVTDPLLGGLLGDEDQEGLVPGLLNGLLGGGRQ</sequence>
<reference evidence="4 5" key="1">
    <citation type="submission" date="2019-11" db="EMBL/GenBank/DDBJ databases">
        <authorList>
            <person name="Li J."/>
        </authorList>
    </citation>
    <scope>NUCLEOTIDE SEQUENCE [LARGE SCALE GENOMIC DNA]</scope>
    <source>
        <strain evidence="4 5">MF47</strain>
    </source>
</reference>
<dbReference type="AlphaFoldDB" id="A0A5Q2MNA0"/>